<name>A0A383D6Z4_9ZZZZ</name>
<protein>
    <submittedName>
        <fullName evidence="2">Uncharacterized protein</fullName>
    </submittedName>
</protein>
<proteinExistence type="predicted"/>
<dbReference type="AlphaFoldDB" id="A0A383D6Z4"/>
<evidence type="ECO:0000313" key="2">
    <source>
        <dbReference type="EMBL" id="SVE39618.1"/>
    </source>
</evidence>
<feature type="non-terminal residue" evidence="2">
    <location>
        <position position="1"/>
    </location>
</feature>
<sequence>MVKLSIAILGVICVATISVAVLIFPEKVTTLSFWLNVSWLLILVFLNWAASTLIFFFAQGDENSPLMGALPSINIIVFIYSLISASLL</sequence>
<evidence type="ECO:0000256" key="1">
    <source>
        <dbReference type="SAM" id="Phobius"/>
    </source>
</evidence>
<keyword evidence="1" id="KW-1133">Transmembrane helix</keyword>
<feature type="transmembrane region" description="Helical" evidence="1">
    <location>
        <begin position="6"/>
        <end position="25"/>
    </location>
</feature>
<reference evidence="2" key="1">
    <citation type="submission" date="2018-05" db="EMBL/GenBank/DDBJ databases">
        <authorList>
            <person name="Lanie J.A."/>
            <person name="Ng W.-L."/>
            <person name="Kazmierczak K.M."/>
            <person name="Andrzejewski T.M."/>
            <person name="Davidsen T.M."/>
            <person name="Wayne K.J."/>
            <person name="Tettelin H."/>
            <person name="Glass J.I."/>
            <person name="Rusch D."/>
            <person name="Podicherti R."/>
            <person name="Tsui H.-C.T."/>
            <person name="Winkler M.E."/>
        </authorList>
    </citation>
    <scope>NUCLEOTIDE SEQUENCE</scope>
</reference>
<keyword evidence="1" id="KW-0472">Membrane</keyword>
<organism evidence="2">
    <name type="scientific">marine metagenome</name>
    <dbReference type="NCBI Taxonomy" id="408172"/>
    <lineage>
        <taxon>unclassified sequences</taxon>
        <taxon>metagenomes</taxon>
        <taxon>ecological metagenomes</taxon>
    </lineage>
</organism>
<feature type="transmembrane region" description="Helical" evidence="1">
    <location>
        <begin position="37"/>
        <end position="58"/>
    </location>
</feature>
<accession>A0A383D6Z4</accession>
<dbReference type="EMBL" id="UINC01214400">
    <property type="protein sequence ID" value="SVE39618.1"/>
    <property type="molecule type" value="Genomic_DNA"/>
</dbReference>
<feature type="non-terminal residue" evidence="2">
    <location>
        <position position="88"/>
    </location>
</feature>
<gene>
    <name evidence="2" type="ORF">METZ01_LOCUS492472</name>
</gene>
<feature type="transmembrane region" description="Helical" evidence="1">
    <location>
        <begin position="64"/>
        <end position="83"/>
    </location>
</feature>
<keyword evidence="1" id="KW-0812">Transmembrane</keyword>